<protein>
    <submittedName>
        <fullName evidence="1">Uncharacterized protein</fullName>
    </submittedName>
</protein>
<reference evidence="1" key="1">
    <citation type="submission" date="2020-06" db="EMBL/GenBank/DDBJ databases">
        <authorList>
            <person name="Li T."/>
            <person name="Hu X."/>
            <person name="Zhang T."/>
            <person name="Song X."/>
            <person name="Zhang H."/>
            <person name="Dai N."/>
            <person name="Sheng W."/>
            <person name="Hou X."/>
            <person name="Wei L."/>
        </authorList>
    </citation>
    <scope>NUCLEOTIDE SEQUENCE</scope>
    <source>
        <strain evidence="1">G01</strain>
        <tissue evidence="1">Leaf</tissue>
    </source>
</reference>
<reference evidence="1" key="2">
    <citation type="journal article" date="2024" name="Plant">
        <title>Genomic evolution and insights into agronomic trait innovations of Sesamum species.</title>
        <authorList>
            <person name="Miao H."/>
            <person name="Wang L."/>
            <person name="Qu L."/>
            <person name="Liu H."/>
            <person name="Sun Y."/>
            <person name="Le M."/>
            <person name="Wang Q."/>
            <person name="Wei S."/>
            <person name="Zheng Y."/>
            <person name="Lin W."/>
            <person name="Duan Y."/>
            <person name="Cao H."/>
            <person name="Xiong S."/>
            <person name="Wang X."/>
            <person name="Wei L."/>
            <person name="Li C."/>
            <person name="Ma Q."/>
            <person name="Ju M."/>
            <person name="Zhao R."/>
            <person name="Li G."/>
            <person name="Mu C."/>
            <person name="Tian Q."/>
            <person name="Mei H."/>
            <person name="Zhang T."/>
            <person name="Gao T."/>
            <person name="Zhang H."/>
        </authorList>
    </citation>
    <scope>NUCLEOTIDE SEQUENCE</scope>
    <source>
        <strain evidence="1">G01</strain>
    </source>
</reference>
<sequence>MGPLQSEPFVSTPGATASLSCTSALPGNLVDYCYDGVPVCYLNTCVCQRHQGPAAQNEDLQLQG</sequence>
<comment type="caution">
    <text evidence="1">The sequence shown here is derived from an EMBL/GenBank/DDBJ whole genome shotgun (WGS) entry which is preliminary data.</text>
</comment>
<dbReference type="EMBL" id="JACGWK010000001">
    <property type="protein sequence ID" value="KAL0380679.1"/>
    <property type="molecule type" value="Genomic_DNA"/>
</dbReference>
<proteinExistence type="predicted"/>
<organism evidence="1">
    <name type="scientific">Sesamum angustifolium</name>
    <dbReference type="NCBI Taxonomy" id="2727405"/>
    <lineage>
        <taxon>Eukaryota</taxon>
        <taxon>Viridiplantae</taxon>
        <taxon>Streptophyta</taxon>
        <taxon>Embryophyta</taxon>
        <taxon>Tracheophyta</taxon>
        <taxon>Spermatophyta</taxon>
        <taxon>Magnoliopsida</taxon>
        <taxon>eudicotyledons</taxon>
        <taxon>Gunneridae</taxon>
        <taxon>Pentapetalae</taxon>
        <taxon>asterids</taxon>
        <taxon>lamiids</taxon>
        <taxon>Lamiales</taxon>
        <taxon>Pedaliaceae</taxon>
        <taxon>Sesamum</taxon>
    </lineage>
</organism>
<name>A0AAW2RKU9_9LAMI</name>
<accession>A0AAW2RKU9</accession>
<gene>
    <name evidence="1" type="ORF">Sangu_0132200</name>
</gene>
<evidence type="ECO:0000313" key="1">
    <source>
        <dbReference type="EMBL" id="KAL0380679.1"/>
    </source>
</evidence>
<dbReference type="AlphaFoldDB" id="A0AAW2RKU9"/>